<evidence type="ECO:0000313" key="2">
    <source>
        <dbReference type="Proteomes" id="UP000070376"/>
    </source>
</evidence>
<sequence>MFPSFFHFGENGIIHNPILAPFYAKINKNLNISADFLHNFYVNILQGKRFIYCFLL</sequence>
<organism evidence="1 2">
    <name type="scientific">Heyndrickxia coagulans</name>
    <name type="common">Weizmannia coagulans</name>
    <dbReference type="NCBI Taxonomy" id="1398"/>
    <lineage>
        <taxon>Bacteria</taxon>
        <taxon>Bacillati</taxon>
        <taxon>Bacillota</taxon>
        <taxon>Bacilli</taxon>
        <taxon>Bacillales</taxon>
        <taxon>Bacillaceae</taxon>
        <taxon>Heyndrickxia</taxon>
    </lineage>
</organism>
<comment type="caution">
    <text evidence="1">The sequence shown here is derived from an EMBL/GenBank/DDBJ whole genome shotgun (WGS) entry which is preliminary data.</text>
</comment>
<proteinExistence type="predicted"/>
<dbReference type="EMBL" id="LRPN01000055">
    <property type="protein sequence ID" value="KWZ82545.1"/>
    <property type="molecule type" value="Genomic_DNA"/>
</dbReference>
<dbReference type="Proteomes" id="UP000070376">
    <property type="component" value="Unassembled WGS sequence"/>
</dbReference>
<dbReference type="AlphaFoldDB" id="A0A133KSQ7"/>
<evidence type="ECO:0000313" key="1">
    <source>
        <dbReference type="EMBL" id="KWZ82545.1"/>
    </source>
</evidence>
<protein>
    <submittedName>
        <fullName evidence="1">Uncharacterized protein</fullName>
    </submittedName>
</protein>
<name>A0A133KSQ7_HEYCO</name>
<accession>A0A133KSQ7</accession>
<reference evidence="2" key="1">
    <citation type="submission" date="2016-01" db="EMBL/GenBank/DDBJ databases">
        <authorList>
            <person name="Mitreva M."/>
            <person name="Pepin K.H."/>
            <person name="Mihindukulasuriya K.A."/>
            <person name="Fulton R."/>
            <person name="Fronick C."/>
            <person name="O'Laughlin M."/>
            <person name="Miner T."/>
            <person name="Herter B."/>
            <person name="Rosa B.A."/>
            <person name="Cordes M."/>
            <person name="Tomlinson C."/>
            <person name="Wollam A."/>
            <person name="Palsikar V.B."/>
            <person name="Mardis E.R."/>
            <person name="Wilson R.K."/>
        </authorList>
    </citation>
    <scope>NUCLEOTIDE SEQUENCE [LARGE SCALE GENOMIC DNA]</scope>
    <source>
        <strain evidence="2">GED7749B</strain>
    </source>
</reference>
<gene>
    <name evidence="1" type="ORF">HMPREF3213_01742</name>
</gene>